<comment type="caution">
    <text evidence="1">The sequence shown here is derived from an EMBL/GenBank/DDBJ whole genome shotgun (WGS) entry which is preliminary data.</text>
</comment>
<gene>
    <name evidence="1" type="ORF">M9H77_02230</name>
</gene>
<proteinExistence type="predicted"/>
<evidence type="ECO:0000313" key="2">
    <source>
        <dbReference type="Proteomes" id="UP001060085"/>
    </source>
</evidence>
<name>A0ACC0C870_CATRO</name>
<dbReference type="EMBL" id="CM044701">
    <property type="protein sequence ID" value="KAI5681003.1"/>
    <property type="molecule type" value="Genomic_DNA"/>
</dbReference>
<protein>
    <submittedName>
        <fullName evidence="1">Uncharacterized protein</fullName>
    </submittedName>
</protein>
<keyword evidence="2" id="KW-1185">Reference proteome</keyword>
<accession>A0ACC0C870</accession>
<organism evidence="1 2">
    <name type="scientific">Catharanthus roseus</name>
    <name type="common">Madagascar periwinkle</name>
    <name type="synonym">Vinca rosea</name>
    <dbReference type="NCBI Taxonomy" id="4058"/>
    <lineage>
        <taxon>Eukaryota</taxon>
        <taxon>Viridiplantae</taxon>
        <taxon>Streptophyta</taxon>
        <taxon>Embryophyta</taxon>
        <taxon>Tracheophyta</taxon>
        <taxon>Spermatophyta</taxon>
        <taxon>Magnoliopsida</taxon>
        <taxon>eudicotyledons</taxon>
        <taxon>Gunneridae</taxon>
        <taxon>Pentapetalae</taxon>
        <taxon>asterids</taxon>
        <taxon>lamiids</taxon>
        <taxon>Gentianales</taxon>
        <taxon>Apocynaceae</taxon>
        <taxon>Rauvolfioideae</taxon>
        <taxon>Vinceae</taxon>
        <taxon>Catharanthinae</taxon>
        <taxon>Catharanthus</taxon>
    </lineage>
</organism>
<dbReference type="Proteomes" id="UP001060085">
    <property type="component" value="Linkage Group LG01"/>
</dbReference>
<sequence>MYQEVSVTWNLNRAPSKPVWQDVKESMRSLQLQLNSVEKYLDTWREDWTKGNVSMQMVDTMGILDTKNMMKAILTTKLDKVVGRKMKQWEEILEWVMRALKVLGIPTWMMDMGIDIHMTKKLGTIERKPMNHKRA</sequence>
<reference evidence="2" key="1">
    <citation type="journal article" date="2023" name="Nat. Plants">
        <title>Single-cell RNA sequencing provides a high-resolution roadmap for understanding the multicellular compartmentation of specialized metabolism.</title>
        <authorList>
            <person name="Sun S."/>
            <person name="Shen X."/>
            <person name="Li Y."/>
            <person name="Li Y."/>
            <person name="Wang S."/>
            <person name="Li R."/>
            <person name="Zhang H."/>
            <person name="Shen G."/>
            <person name="Guo B."/>
            <person name="Wei J."/>
            <person name="Xu J."/>
            <person name="St-Pierre B."/>
            <person name="Chen S."/>
            <person name="Sun C."/>
        </authorList>
    </citation>
    <scope>NUCLEOTIDE SEQUENCE [LARGE SCALE GENOMIC DNA]</scope>
</reference>
<evidence type="ECO:0000313" key="1">
    <source>
        <dbReference type="EMBL" id="KAI5681003.1"/>
    </source>
</evidence>